<feature type="region of interest" description="Disordered" evidence="4">
    <location>
        <begin position="1"/>
        <end position="28"/>
    </location>
</feature>
<keyword evidence="8" id="KW-1185">Reference proteome</keyword>
<dbReference type="Pfam" id="PF02872">
    <property type="entry name" value="5_nucleotid_C"/>
    <property type="match status" value="1"/>
</dbReference>
<feature type="domain" description="5'-Nucleotidase C-terminal" evidence="6">
    <location>
        <begin position="339"/>
        <end position="482"/>
    </location>
</feature>
<dbReference type="EMBL" id="CAMPGE010004484">
    <property type="protein sequence ID" value="CAI2363335.1"/>
    <property type="molecule type" value="Genomic_DNA"/>
</dbReference>
<dbReference type="GO" id="GO:0016787">
    <property type="term" value="F:hydrolase activity"/>
    <property type="evidence" value="ECO:0007669"/>
    <property type="project" value="UniProtKB-KW"/>
</dbReference>
<evidence type="ECO:0000256" key="3">
    <source>
        <dbReference type="RuleBase" id="RU362119"/>
    </source>
</evidence>
<reference evidence="7" key="1">
    <citation type="submission" date="2023-07" db="EMBL/GenBank/DDBJ databases">
        <authorList>
            <consortium name="AG Swart"/>
            <person name="Singh M."/>
            <person name="Singh A."/>
            <person name="Seah K."/>
            <person name="Emmerich C."/>
        </authorList>
    </citation>
    <scope>NUCLEOTIDE SEQUENCE</scope>
    <source>
        <strain evidence="7">DP1</strain>
    </source>
</reference>
<dbReference type="Gene3D" id="3.90.780.10">
    <property type="entry name" value="5'-Nucleotidase, C-terminal domain"/>
    <property type="match status" value="1"/>
</dbReference>
<proteinExistence type="inferred from homology"/>
<dbReference type="GO" id="GO:0009166">
    <property type="term" value="P:nucleotide catabolic process"/>
    <property type="evidence" value="ECO:0007669"/>
    <property type="project" value="InterPro"/>
</dbReference>
<dbReference type="GO" id="GO:0000166">
    <property type="term" value="F:nucleotide binding"/>
    <property type="evidence" value="ECO:0007669"/>
    <property type="project" value="UniProtKB-KW"/>
</dbReference>
<dbReference type="AlphaFoldDB" id="A0AAD1U8J0"/>
<dbReference type="Proteomes" id="UP001295684">
    <property type="component" value="Unassembled WGS sequence"/>
</dbReference>
<dbReference type="SUPFAM" id="SSF55816">
    <property type="entry name" value="5'-nucleotidase (syn. UDP-sugar hydrolase), C-terminal domain"/>
    <property type="match status" value="1"/>
</dbReference>
<accession>A0AAD1U8J0</accession>
<dbReference type="PANTHER" id="PTHR11575:SF48">
    <property type="entry name" value="5'-NUCLEOTIDASE"/>
    <property type="match status" value="1"/>
</dbReference>
<keyword evidence="2" id="KW-0732">Signal</keyword>
<feature type="compositionally biased region" description="Basic and acidic residues" evidence="4">
    <location>
        <begin position="10"/>
        <end position="28"/>
    </location>
</feature>
<sequence>MGCGTSKDSGNVEHAVERQEGKKEEEVKGGCKEHKTFHLIHFNDVYNINEKDTEPVGGAARFITAVEKYKDLNPLVLFSGDIFAPSKLSQTMKGKQMIPFLDKVGIDVTCVGNHDFDFGVYEFTLLKDKTNFPWLLSNVWDSKTKKIFGDCTDHHIMEHQGFKIGFIGLAELEWLGVCPYIEEEDYDYEDFVKCARRWCEDLKSQGCDLIIALTHMRVKNDKHLADQVPELDMILGGHDHFEADFNIHNTLVLKSGTDFRQFSLINVEMNCPEERLQEEKSALVVDHDKKRIIGWERVEITKQFDPNPEMQEIVDGYWKEVALELEKIAGNTGVDLDARFSEIRTKETNISNLVADAMRLMLDTDVCLINSGSLRIDDIIEKGILRWKHVDTLFPMQDDTVIIRIKGEDLLEAFENSVSALPKMDGCFPCISGAKIKFDSSKPAFERILEASINGQPIQDNELYTMATKEYLYDGKDGFKSLVNAEMIADGEDCPTLDTLFINFFQLMTKRNSKWFSTKKKRVERGLEIIHNEDRHLLTEDEEGNPTDQKYFTIYPKVDGRLVNVAEE</sequence>
<evidence type="ECO:0000256" key="1">
    <source>
        <dbReference type="ARBA" id="ARBA00006654"/>
    </source>
</evidence>
<evidence type="ECO:0000256" key="4">
    <source>
        <dbReference type="SAM" id="MobiDB-lite"/>
    </source>
</evidence>
<dbReference type="PRINTS" id="PR01607">
    <property type="entry name" value="APYRASEFAMLY"/>
</dbReference>
<name>A0AAD1U8J0_EUPCR</name>
<dbReference type="Gene3D" id="3.60.21.10">
    <property type="match status" value="1"/>
</dbReference>
<protein>
    <recommendedName>
        <fullName evidence="9">5'-nucleotidase</fullName>
    </recommendedName>
</protein>
<dbReference type="InterPro" id="IPR029052">
    <property type="entry name" value="Metallo-depent_PP-like"/>
</dbReference>
<dbReference type="InterPro" id="IPR006179">
    <property type="entry name" value="5_nucleotidase/apyrase"/>
</dbReference>
<evidence type="ECO:0000259" key="6">
    <source>
        <dbReference type="Pfam" id="PF02872"/>
    </source>
</evidence>
<keyword evidence="3" id="KW-0547">Nucleotide-binding</keyword>
<evidence type="ECO:0000259" key="5">
    <source>
        <dbReference type="Pfam" id="PF00149"/>
    </source>
</evidence>
<dbReference type="Pfam" id="PF00149">
    <property type="entry name" value="Metallophos"/>
    <property type="match status" value="1"/>
</dbReference>
<evidence type="ECO:0008006" key="9">
    <source>
        <dbReference type="Google" id="ProtNLM"/>
    </source>
</evidence>
<gene>
    <name evidence="7" type="ORF">ECRASSUSDP1_LOCUS4666</name>
</gene>
<comment type="similarity">
    <text evidence="1 3">Belongs to the 5'-nucleotidase family.</text>
</comment>
<evidence type="ECO:0000313" key="7">
    <source>
        <dbReference type="EMBL" id="CAI2363335.1"/>
    </source>
</evidence>
<evidence type="ECO:0000256" key="2">
    <source>
        <dbReference type="ARBA" id="ARBA00022729"/>
    </source>
</evidence>
<comment type="caution">
    <text evidence="7">The sequence shown here is derived from an EMBL/GenBank/DDBJ whole genome shotgun (WGS) entry which is preliminary data.</text>
</comment>
<feature type="domain" description="Calcineurin-like phosphoesterase" evidence="5">
    <location>
        <begin position="39"/>
        <end position="240"/>
    </location>
</feature>
<dbReference type="InterPro" id="IPR004843">
    <property type="entry name" value="Calcineurin-like_PHP"/>
</dbReference>
<dbReference type="InterPro" id="IPR036907">
    <property type="entry name" value="5'-Nucleotdase_C_sf"/>
</dbReference>
<evidence type="ECO:0000313" key="8">
    <source>
        <dbReference type="Proteomes" id="UP001295684"/>
    </source>
</evidence>
<dbReference type="SUPFAM" id="SSF56300">
    <property type="entry name" value="Metallo-dependent phosphatases"/>
    <property type="match status" value="1"/>
</dbReference>
<dbReference type="InterPro" id="IPR008334">
    <property type="entry name" value="5'-Nucleotdase_C"/>
</dbReference>
<dbReference type="PANTHER" id="PTHR11575">
    <property type="entry name" value="5'-NUCLEOTIDASE-RELATED"/>
    <property type="match status" value="1"/>
</dbReference>
<organism evidence="7 8">
    <name type="scientific">Euplotes crassus</name>
    <dbReference type="NCBI Taxonomy" id="5936"/>
    <lineage>
        <taxon>Eukaryota</taxon>
        <taxon>Sar</taxon>
        <taxon>Alveolata</taxon>
        <taxon>Ciliophora</taxon>
        <taxon>Intramacronucleata</taxon>
        <taxon>Spirotrichea</taxon>
        <taxon>Hypotrichia</taxon>
        <taxon>Euplotida</taxon>
        <taxon>Euplotidae</taxon>
        <taxon>Moneuplotes</taxon>
    </lineage>
</organism>
<keyword evidence="3" id="KW-0378">Hydrolase</keyword>